<dbReference type="PROSITE" id="PS50294">
    <property type="entry name" value="WD_REPEATS_REGION"/>
    <property type="match status" value="4"/>
</dbReference>
<dbReference type="AlphaFoldDB" id="A0A6M5YX05"/>
<evidence type="ECO:0000313" key="4">
    <source>
        <dbReference type="EMBL" id="QJW97926.1"/>
    </source>
</evidence>
<dbReference type="PANTHER" id="PTHR19879">
    <property type="entry name" value="TRANSCRIPTION INITIATION FACTOR TFIID"/>
    <property type="match status" value="1"/>
</dbReference>
<evidence type="ECO:0000313" key="5">
    <source>
        <dbReference type="Proteomes" id="UP000503447"/>
    </source>
</evidence>
<dbReference type="KEGG" id="ftj:FTUN_5506"/>
<dbReference type="PANTHER" id="PTHR19879:SF9">
    <property type="entry name" value="TRANSCRIPTION INITIATION FACTOR TFIID SUBUNIT 5"/>
    <property type="match status" value="1"/>
</dbReference>
<evidence type="ECO:0000256" key="1">
    <source>
        <dbReference type="ARBA" id="ARBA00022574"/>
    </source>
</evidence>
<sequence>MLASAGFDKTVRLWDADDGHERGRLVGHAQQVNAAAFAPDRRTLVSAGADGTAVVWHTMPREHEPDDVFRFWREPAGTPTAQGLAAAGVGGAGTAFITVDDAGRVRILAADYVPPGGAVPPGRPGPLALSFLPYRTPNLKEKASAAAASADGRSFVIATEHGLRVWQPYRPARIFGRDGAPPRGAFTASVFVRTPAPVRAACFDLTGRWLATADEDGVLVYDVHEIPVTDDHPVDLKGKRVLTSAGVRELAFHPNQEWLAAAVGTRVHIVSLDGKEPAGAPAAHDPKAEVDAIAFDRSGGFMATGDASGLIKLWSLNGAGRPTFVRDLPGHTGAVKALAFSADGRTLASGGDDRTVILWDPVAGQERLSLTGHADIVLKAAFNADGTALVTVSRDGAVKRWRADVRPAPDGSRLPFVSHMP</sequence>
<proteinExistence type="predicted"/>
<gene>
    <name evidence="4" type="ORF">FTUN_5506</name>
</gene>
<dbReference type="PROSITE" id="PS50082">
    <property type="entry name" value="WD_REPEATS_2"/>
    <property type="match status" value="4"/>
</dbReference>
<organism evidence="4 5">
    <name type="scientific">Frigoriglobus tundricola</name>
    <dbReference type="NCBI Taxonomy" id="2774151"/>
    <lineage>
        <taxon>Bacteria</taxon>
        <taxon>Pseudomonadati</taxon>
        <taxon>Planctomycetota</taxon>
        <taxon>Planctomycetia</taxon>
        <taxon>Gemmatales</taxon>
        <taxon>Gemmataceae</taxon>
        <taxon>Frigoriglobus</taxon>
    </lineage>
</organism>
<name>A0A6M5YX05_9BACT</name>
<protein>
    <submittedName>
        <fullName evidence="4">High-affnity carbon uptake protein Hat/HatR</fullName>
    </submittedName>
</protein>
<dbReference type="SUPFAM" id="SSF50978">
    <property type="entry name" value="WD40 repeat-like"/>
    <property type="match status" value="1"/>
</dbReference>
<evidence type="ECO:0000256" key="3">
    <source>
        <dbReference type="PROSITE-ProRule" id="PRU00221"/>
    </source>
</evidence>
<dbReference type="Gene3D" id="2.130.10.10">
    <property type="entry name" value="YVTN repeat-like/Quinoprotein amine dehydrogenase"/>
    <property type="match status" value="3"/>
</dbReference>
<dbReference type="PRINTS" id="PR00320">
    <property type="entry name" value="GPROTEINBRPT"/>
</dbReference>
<dbReference type="Proteomes" id="UP000503447">
    <property type="component" value="Chromosome"/>
</dbReference>
<dbReference type="InterPro" id="IPR036322">
    <property type="entry name" value="WD40_repeat_dom_sf"/>
</dbReference>
<feature type="repeat" description="WD" evidence="3">
    <location>
        <begin position="25"/>
        <end position="56"/>
    </location>
</feature>
<accession>A0A6M5YX05</accession>
<dbReference type="InterPro" id="IPR020472">
    <property type="entry name" value="WD40_PAC1"/>
</dbReference>
<dbReference type="Pfam" id="PF00400">
    <property type="entry name" value="WD40"/>
    <property type="match status" value="5"/>
</dbReference>
<dbReference type="InterPro" id="IPR001680">
    <property type="entry name" value="WD40_rpt"/>
</dbReference>
<feature type="repeat" description="WD" evidence="3">
    <location>
        <begin position="370"/>
        <end position="401"/>
    </location>
</feature>
<dbReference type="SMART" id="SM00320">
    <property type="entry name" value="WD40"/>
    <property type="match status" value="6"/>
</dbReference>
<keyword evidence="1 3" id="KW-0853">WD repeat</keyword>
<dbReference type="InterPro" id="IPR015943">
    <property type="entry name" value="WD40/YVTN_repeat-like_dom_sf"/>
</dbReference>
<evidence type="ECO:0000256" key="2">
    <source>
        <dbReference type="ARBA" id="ARBA00022737"/>
    </source>
</evidence>
<feature type="repeat" description="WD" evidence="3">
    <location>
        <begin position="1"/>
        <end position="24"/>
    </location>
</feature>
<keyword evidence="2" id="KW-0677">Repeat</keyword>
<keyword evidence="5" id="KW-1185">Reference proteome</keyword>
<feature type="repeat" description="WD" evidence="3">
    <location>
        <begin position="328"/>
        <end position="360"/>
    </location>
</feature>
<reference evidence="5" key="1">
    <citation type="submission" date="2020-05" db="EMBL/GenBank/DDBJ databases">
        <title>Frigoriglobus tundricola gen. nov., sp. nov., a psychrotolerant cellulolytic planctomycete of the family Gemmataceae with two divergent copies of 16S rRNA gene.</title>
        <authorList>
            <person name="Kulichevskaya I.S."/>
            <person name="Ivanova A.A."/>
            <person name="Naumoff D.G."/>
            <person name="Beletsky A.V."/>
            <person name="Rijpstra W.I.C."/>
            <person name="Sinninghe Damste J.S."/>
            <person name="Mardanov A.V."/>
            <person name="Ravin N.V."/>
            <person name="Dedysh S.N."/>
        </authorList>
    </citation>
    <scope>NUCLEOTIDE SEQUENCE [LARGE SCALE GENOMIC DNA]</scope>
    <source>
        <strain evidence="5">PL17</strain>
    </source>
</reference>
<dbReference type="EMBL" id="CP053452">
    <property type="protein sequence ID" value="QJW97926.1"/>
    <property type="molecule type" value="Genomic_DNA"/>
</dbReference>